<dbReference type="InterPro" id="IPR022882">
    <property type="entry name" value="tRNA_adenine-N6_MeTrfase"/>
</dbReference>
<dbReference type="PANTHER" id="PTHR47739:SF1">
    <property type="entry name" value="TRNA1(VAL) (ADENINE(37)-N6)-METHYLTRANSFERASE"/>
    <property type="match status" value="1"/>
</dbReference>
<accession>A0A432XUB2</accession>
<evidence type="ECO:0000256" key="1">
    <source>
        <dbReference type="ARBA" id="ARBA00022490"/>
    </source>
</evidence>
<sequence>MGFQCQQFYIKDDQCAMKVSTDSLLLGSYVPVGGVKRVLDMGTGSGLLALMAAQRAPQAQVDGFDADAAAVAQAQDNAMHSPWPDRIHLSQCCVTSWQPEQRYDVVFCNPPYFAKHLSSRDSARESARQGGVAPQQWLLCALRSLHASGALYWVLPTSQAAAWQTLAEAHGLHLKTELSIQTTVNKPVKLVIQGWQLAPVAAVAKEELTIHDQSGAYSEAFRKLTGEFYLAGRNT</sequence>
<keyword evidence="9" id="KW-1185">Reference proteome</keyword>
<keyword evidence="1 6" id="KW-0963">Cytoplasm</keyword>
<name>A0A432XUB2_9GAMM</name>
<comment type="catalytic activity">
    <reaction evidence="6">
        <text>adenosine(37) in tRNA1(Val) + S-adenosyl-L-methionine = N(6)-methyladenosine(37) in tRNA1(Val) + S-adenosyl-L-homocysteine + H(+)</text>
        <dbReference type="Rhea" id="RHEA:43160"/>
        <dbReference type="Rhea" id="RHEA-COMP:10369"/>
        <dbReference type="Rhea" id="RHEA-COMP:10370"/>
        <dbReference type="ChEBI" id="CHEBI:15378"/>
        <dbReference type="ChEBI" id="CHEBI:57856"/>
        <dbReference type="ChEBI" id="CHEBI:59789"/>
        <dbReference type="ChEBI" id="CHEBI:74411"/>
        <dbReference type="ChEBI" id="CHEBI:74449"/>
        <dbReference type="EC" id="2.1.1.223"/>
    </reaction>
</comment>
<evidence type="ECO:0000256" key="3">
    <source>
        <dbReference type="ARBA" id="ARBA00022679"/>
    </source>
</evidence>
<dbReference type="PROSITE" id="PS00092">
    <property type="entry name" value="N6_MTASE"/>
    <property type="match status" value="1"/>
</dbReference>
<dbReference type="Proteomes" id="UP000287649">
    <property type="component" value="Unassembled WGS sequence"/>
</dbReference>
<keyword evidence="5 6" id="KW-0819">tRNA processing</keyword>
<protein>
    <recommendedName>
        <fullName evidence="6">tRNA1(Val) (adenine(37)-N6)-methyltransferase</fullName>
        <ecNumber evidence="6">2.1.1.223</ecNumber>
    </recommendedName>
    <alternativeName>
        <fullName evidence="6">tRNA m6A37 methyltransferase</fullName>
    </alternativeName>
</protein>
<keyword evidence="4 6" id="KW-0949">S-adenosyl-L-methionine</keyword>
<comment type="subcellular location">
    <subcellularLocation>
        <location evidence="6">Cytoplasm</location>
    </subcellularLocation>
</comment>
<dbReference type="InterPro" id="IPR002052">
    <property type="entry name" value="DNA_methylase_N6_adenine_CS"/>
</dbReference>
<dbReference type="CDD" id="cd02440">
    <property type="entry name" value="AdoMet_MTases"/>
    <property type="match status" value="1"/>
</dbReference>
<dbReference type="EMBL" id="PIPX01000003">
    <property type="protein sequence ID" value="RUO52326.1"/>
    <property type="molecule type" value="Genomic_DNA"/>
</dbReference>
<dbReference type="RefSeq" id="WP_126773852.1">
    <property type="nucleotide sequence ID" value="NZ_PIPX01000003.1"/>
</dbReference>
<dbReference type="Pfam" id="PF05175">
    <property type="entry name" value="MTS"/>
    <property type="match status" value="1"/>
</dbReference>
<dbReference type="EC" id="2.1.1.223" evidence="6"/>
<evidence type="ECO:0000256" key="6">
    <source>
        <dbReference type="HAMAP-Rule" id="MF_01872"/>
    </source>
</evidence>
<dbReference type="GO" id="GO:0016430">
    <property type="term" value="F:tRNA (adenine-N6)-methyltransferase activity"/>
    <property type="evidence" value="ECO:0007669"/>
    <property type="project" value="UniProtKB-UniRule"/>
</dbReference>
<dbReference type="Gene3D" id="3.40.50.150">
    <property type="entry name" value="Vaccinia Virus protein VP39"/>
    <property type="match status" value="1"/>
</dbReference>
<dbReference type="HAMAP" id="MF_01872">
    <property type="entry name" value="tRNA_methyltr_YfiC"/>
    <property type="match status" value="1"/>
</dbReference>
<comment type="similarity">
    <text evidence="6">Belongs to the methyltransferase superfamily. tRNA (adenine-N(6)-)-methyltransferase family.</text>
</comment>
<evidence type="ECO:0000313" key="9">
    <source>
        <dbReference type="Proteomes" id="UP000287649"/>
    </source>
</evidence>
<dbReference type="InterPro" id="IPR007848">
    <property type="entry name" value="Small_mtfrase_dom"/>
</dbReference>
<dbReference type="GO" id="GO:0032259">
    <property type="term" value="P:methylation"/>
    <property type="evidence" value="ECO:0007669"/>
    <property type="project" value="UniProtKB-KW"/>
</dbReference>
<dbReference type="GO" id="GO:0005737">
    <property type="term" value="C:cytoplasm"/>
    <property type="evidence" value="ECO:0007669"/>
    <property type="project" value="UniProtKB-SubCell"/>
</dbReference>
<dbReference type="PANTHER" id="PTHR47739">
    <property type="entry name" value="TRNA1(VAL) (ADENINE(37)-N6)-METHYLTRANSFERASE"/>
    <property type="match status" value="1"/>
</dbReference>
<evidence type="ECO:0000256" key="2">
    <source>
        <dbReference type="ARBA" id="ARBA00022603"/>
    </source>
</evidence>
<reference evidence="9" key="1">
    <citation type="journal article" date="2018" name="Front. Microbiol.">
        <title>Genome-Based Analysis Reveals the Taxonomy and Diversity of the Family Idiomarinaceae.</title>
        <authorList>
            <person name="Liu Y."/>
            <person name="Lai Q."/>
            <person name="Shao Z."/>
        </authorList>
    </citation>
    <scope>NUCLEOTIDE SEQUENCE [LARGE SCALE GENOMIC DNA]</scope>
    <source>
        <strain evidence="9">PO-M2</strain>
    </source>
</reference>
<evidence type="ECO:0000313" key="8">
    <source>
        <dbReference type="EMBL" id="RUO52326.1"/>
    </source>
</evidence>
<dbReference type="AlphaFoldDB" id="A0A432XUB2"/>
<keyword evidence="2 6" id="KW-0489">Methyltransferase</keyword>
<evidence type="ECO:0000259" key="7">
    <source>
        <dbReference type="Pfam" id="PF05175"/>
    </source>
</evidence>
<dbReference type="SUPFAM" id="SSF53335">
    <property type="entry name" value="S-adenosyl-L-methionine-dependent methyltransferases"/>
    <property type="match status" value="1"/>
</dbReference>
<evidence type="ECO:0000256" key="4">
    <source>
        <dbReference type="ARBA" id="ARBA00022691"/>
    </source>
</evidence>
<feature type="domain" description="Methyltransferase small" evidence="7">
    <location>
        <begin position="21"/>
        <end position="119"/>
    </location>
</feature>
<keyword evidence="3 6" id="KW-0808">Transferase</keyword>
<dbReference type="PRINTS" id="PR00507">
    <property type="entry name" value="N12N6MTFRASE"/>
</dbReference>
<organism evidence="8 9">
    <name type="scientific">Pseudidiomarina homiensis</name>
    <dbReference type="NCBI Taxonomy" id="364198"/>
    <lineage>
        <taxon>Bacteria</taxon>
        <taxon>Pseudomonadati</taxon>
        <taxon>Pseudomonadota</taxon>
        <taxon>Gammaproteobacteria</taxon>
        <taxon>Alteromonadales</taxon>
        <taxon>Idiomarinaceae</taxon>
        <taxon>Pseudidiomarina</taxon>
    </lineage>
</organism>
<comment type="function">
    <text evidence="6">Specifically methylates the adenine in position 37 of tRNA(1)(Val) (anticodon cmo5UAC).</text>
</comment>
<dbReference type="GO" id="GO:0008033">
    <property type="term" value="P:tRNA processing"/>
    <property type="evidence" value="ECO:0007669"/>
    <property type="project" value="UniProtKB-UniRule"/>
</dbReference>
<dbReference type="OrthoDB" id="5383291at2"/>
<comment type="caution">
    <text evidence="8">The sequence shown here is derived from an EMBL/GenBank/DDBJ whole genome shotgun (WGS) entry which is preliminary data.</text>
</comment>
<dbReference type="InterPro" id="IPR050210">
    <property type="entry name" value="tRNA_Adenine-N(6)_MTase"/>
</dbReference>
<dbReference type="GO" id="GO:0003676">
    <property type="term" value="F:nucleic acid binding"/>
    <property type="evidence" value="ECO:0007669"/>
    <property type="project" value="InterPro"/>
</dbReference>
<gene>
    <name evidence="8" type="ORF">CWI70_11395</name>
</gene>
<evidence type="ECO:0000256" key="5">
    <source>
        <dbReference type="ARBA" id="ARBA00022694"/>
    </source>
</evidence>
<proteinExistence type="inferred from homology"/>
<dbReference type="InterPro" id="IPR029063">
    <property type="entry name" value="SAM-dependent_MTases_sf"/>
</dbReference>